<reference evidence="2 3" key="1">
    <citation type="submission" date="2020-08" db="EMBL/GenBank/DDBJ databases">
        <title>Genomic Encyclopedia of Type Strains, Phase IV (KMG-IV): sequencing the most valuable type-strain genomes for metagenomic binning, comparative biology and taxonomic classification.</title>
        <authorList>
            <person name="Goeker M."/>
        </authorList>
    </citation>
    <scope>NUCLEOTIDE SEQUENCE [LARGE SCALE GENOMIC DNA]</scope>
    <source>
        <strain evidence="2 3">DSM 19979</strain>
    </source>
</reference>
<evidence type="ECO:0000313" key="3">
    <source>
        <dbReference type="Proteomes" id="UP000553193"/>
    </source>
</evidence>
<dbReference type="Proteomes" id="UP000553193">
    <property type="component" value="Unassembled WGS sequence"/>
</dbReference>
<feature type="domain" description="Formyl transferase N-terminal" evidence="1">
    <location>
        <begin position="89"/>
        <end position="192"/>
    </location>
</feature>
<dbReference type="AlphaFoldDB" id="A0A840A4Z3"/>
<name>A0A840A4Z3_9PROT</name>
<dbReference type="RefSeq" id="WP_184381983.1">
    <property type="nucleotide sequence ID" value="NZ_JACIDJ010000001.1"/>
</dbReference>
<proteinExistence type="predicted"/>
<dbReference type="PANTHER" id="PTHR11138">
    <property type="entry name" value="METHIONYL-TRNA FORMYLTRANSFERASE"/>
    <property type="match status" value="1"/>
</dbReference>
<dbReference type="InterPro" id="IPR002376">
    <property type="entry name" value="Formyl_transf_N"/>
</dbReference>
<accession>A0A840A4Z3</accession>
<gene>
    <name evidence="2" type="ORF">GGQ83_000464</name>
</gene>
<dbReference type="InterPro" id="IPR036477">
    <property type="entry name" value="Formyl_transf_N_sf"/>
</dbReference>
<comment type="caution">
    <text evidence="2">The sequence shown here is derived from an EMBL/GenBank/DDBJ whole genome shotgun (WGS) entry which is preliminary data.</text>
</comment>
<dbReference type="Pfam" id="PF00551">
    <property type="entry name" value="Formyl_trans_N"/>
    <property type="match status" value="1"/>
</dbReference>
<organism evidence="2 3">
    <name type="scientific">Roseococcus suduntuyensis</name>
    <dbReference type="NCBI Taxonomy" id="455361"/>
    <lineage>
        <taxon>Bacteria</taxon>
        <taxon>Pseudomonadati</taxon>
        <taxon>Pseudomonadota</taxon>
        <taxon>Alphaproteobacteria</taxon>
        <taxon>Acetobacterales</taxon>
        <taxon>Roseomonadaceae</taxon>
        <taxon>Roseococcus</taxon>
    </lineage>
</organism>
<dbReference type="Gene3D" id="3.40.50.12230">
    <property type="match status" value="1"/>
</dbReference>
<keyword evidence="3" id="KW-1185">Reference proteome</keyword>
<protein>
    <recommendedName>
        <fullName evidence="1">Formyl transferase N-terminal domain-containing protein</fullName>
    </recommendedName>
</protein>
<evidence type="ECO:0000259" key="1">
    <source>
        <dbReference type="Pfam" id="PF00551"/>
    </source>
</evidence>
<dbReference type="EMBL" id="JACIDJ010000001">
    <property type="protein sequence ID" value="MBB3897038.1"/>
    <property type="molecule type" value="Genomic_DNA"/>
</dbReference>
<dbReference type="SUPFAM" id="SSF53328">
    <property type="entry name" value="Formyltransferase"/>
    <property type="match status" value="1"/>
</dbReference>
<dbReference type="PANTHER" id="PTHR11138:SF5">
    <property type="entry name" value="METHIONYL-TRNA FORMYLTRANSFERASE, MITOCHONDRIAL"/>
    <property type="match status" value="1"/>
</dbReference>
<sequence length="253" mass="26352">MFTLEGAASAEATLRFAESLGPRLVLVGHSSPFRATSATWRALRRGGLGLLPYLMVNHALPMLGGALRRPPRLSALCAARGIPALRLDAPAAMRAALRASGAELLVCYHLDRILDAETLALPPRGAINVHPSLLPRHRGPIPAFHGLAEGATGVSIHQMAPRIDAGGVWAQRAVPLPPGTSASAAARALHLAALPLLEEVLARIAAGEAPPAPPQTLPYRGWPSPTARRVAGVKLLGKGDAAAAWRAPAGGWR</sequence>
<dbReference type="GO" id="GO:0004479">
    <property type="term" value="F:methionyl-tRNA formyltransferase activity"/>
    <property type="evidence" value="ECO:0007669"/>
    <property type="project" value="TreeGrafter"/>
</dbReference>
<evidence type="ECO:0000313" key="2">
    <source>
        <dbReference type="EMBL" id="MBB3897038.1"/>
    </source>
</evidence>